<dbReference type="GO" id="GO:0006302">
    <property type="term" value="P:double-strand break repair"/>
    <property type="evidence" value="ECO:0007669"/>
    <property type="project" value="TreeGrafter"/>
</dbReference>
<comment type="caution">
    <text evidence="5">The sequence shown here is derived from an EMBL/GenBank/DDBJ whole genome shotgun (WGS) entry which is preliminary data.</text>
</comment>
<dbReference type="SMART" id="SM00482">
    <property type="entry name" value="POLAc"/>
    <property type="match status" value="1"/>
</dbReference>
<dbReference type="Pfam" id="PF00476">
    <property type="entry name" value="DNA_pol_A"/>
    <property type="match status" value="1"/>
</dbReference>
<dbReference type="SUPFAM" id="SSF53098">
    <property type="entry name" value="Ribonuclease H-like"/>
    <property type="match status" value="1"/>
</dbReference>
<name>A0A2V5KBV5_9BACL</name>
<organism evidence="5 6">
    <name type="scientific">Paenibacillus flagellatus</name>
    <dbReference type="NCBI Taxonomy" id="2211139"/>
    <lineage>
        <taxon>Bacteria</taxon>
        <taxon>Bacillati</taxon>
        <taxon>Bacillota</taxon>
        <taxon>Bacilli</taxon>
        <taxon>Bacillales</taxon>
        <taxon>Paenibacillaceae</taxon>
        <taxon>Paenibacillus</taxon>
    </lineage>
</organism>
<dbReference type="GO" id="GO:0003887">
    <property type="term" value="F:DNA-directed DNA polymerase activity"/>
    <property type="evidence" value="ECO:0007669"/>
    <property type="project" value="UniProtKB-EC"/>
</dbReference>
<keyword evidence="6" id="KW-1185">Reference proteome</keyword>
<dbReference type="InterPro" id="IPR012337">
    <property type="entry name" value="RNaseH-like_sf"/>
</dbReference>
<evidence type="ECO:0000256" key="1">
    <source>
        <dbReference type="ARBA" id="ARBA00012417"/>
    </source>
</evidence>
<evidence type="ECO:0000256" key="3">
    <source>
        <dbReference type="ARBA" id="ARBA00049244"/>
    </source>
</evidence>
<feature type="domain" description="DNA-directed DNA polymerase family A palm" evidence="4">
    <location>
        <begin position="367"/>
        <end position="623"/>
    </location>
</feature>
<dbReference type="GO" id="GO:0003677">
    <property type="term" value="F:DNA binding"/>
    <property type="evidence" value="ECO:0007669"/>
    <property type="project" value="InterPro"/>
</dbReference>
<proteinExistence type="predicted"/>
<dbReference type="Gene3D" id="1.10.150.20">
    <property type="entry name" value="5' to 3' exonuclease, C-terminal subdomain"/>
    <property type="match status" value="1"/>
</dbReference>
<gene>
    <name evidence="5" type="ORF">DLM86_00935</name>
</gene>
<comment type="catalytic activity">
    <reaction evidence="3">
        <text>DNA(n) + a 2'-deoxyribonucleoside 5'-triphosphate = DNA(n+1) + diphosphate</text>
        <dbReference type="Rhea" id="RHEA:22508"/>
        <dbReference type="Rhea" id="RHEA-COMP:17339"/>
        <dbReference type="Rhea" id="RHEA-COMP:17340"/>
        <dbReference type="ChEBI" id="CHEBI:33019"/>
        <dbReference type="ChEBI" id="CHEBI:61560"/>
        <dbReference type="ChEBI" id="CHEBI:173112"/>
        <dbReference type="EC" id="2.7.7.7"/>
    </reaction>
</comment>
<dbReference type="PANTHER" id="PTHR10133">
    <property type="entry name" value="DNA POLYMERASE I"/>
    <property type="match status" value="1"/>
</dbReference>
<dbReference type="PANTHER" id="PTHR10133:SF27">
    <property type="entry name" value="DNA POLYMERASE NU"/>
    <property type="match status" value="1"/>
</dbReference>
<sequence>MTVLQIDLETYSSIDIKKAGVHRYVEAPDFEIQLFAFAFDDDPVTVVDLTDFETVPKDVLAALRSDVIKTAFNAAFERTAIARQFGIECDPLYWRCTAVHALTLGLPGSLGEVAKVLKLDAEKDAKGKALIKYFAVPCKPTKTNGGRTRNHPHHAPEKWEEYKAYNRQDVVVEREVRRKLERFPVPGHEWKLWALDQRINDRGVRLDPVLVQQAIACDAQYEERLVEEAKEITGLDNPNSLTQLKAWLAERGLETPDGLSKEFMPGLLAAAPDDETRRVLTLRTEMSKTSVDKYNAMARTICSDDRARGLLQFCGANRTWRWAGRLIQVQNLPQNKIDDLALAREMLRDGDFDLLEMLFGAPPFVLSQLIRTAFVPSPGCRFIVSDFSAIEGRVISWLADEEWKLIVFRTHGKIYEATAANMFGIDFETIIKGHVNYMYRPFGKVAELACGFQGGPNAIAAMDTKKEINPDEYPALVKQWRKANPNIVKLWYAAEEAAVKAVKEKTTVKLAHGVRYRYEAGMLFADLPSGRSLAYFNPSVKVETIRPKDKEPFEKECLSFWGMDQVKKKWEKQRTYGGRLIENLVQAIARDCLSVAMDRLAVEGYEIAMHVHDEVVLDVPIGTGSVEHVTGIMGRPIEWAPGLPLAAAGFECEFYQKD</sequence>
<dbReference type="GO" id="GO:0006261">
    <property type="term" value="P:DNA-templated DNA replication"/>
    <property type="evidence" value="ECO:0007669"/>
    <property type="project" value="InterPro"/>
</dbReference>
<dbReference type="Proteomes" id="UP000247476">
    <property type="component" value="Unassembled WGS sequence"/>
</dbReference>
<dbReference type="InterPro" id="IPR043502">
    <property type="entry name" value="DNA/RNA_pol_sf"/>
</dbReference>
<dbReference type="OrthoDB" id="9764911at2"/>
<dbReference type="InterPro" id="IPR001098">
    <property type="entry name" value="DNA-dir_DNA_pol_A_palm_dom"/>
</dbReference>
<dbReference type="Gene3D" id="3.30.70.370">
    <property type="match status" value="1"/>
</dbReference>
<evidence type="ECO:0000313" key="5">
    <source>
        <dbReference type="EMBL" id="PYI57045.1"/>
    </source>
</evidence>
<evidence type="ECO:0000313" key="6">
    <source>
        <dbReference type="Proteomes" id="UP000247476"/>
    </source>
</evidence>
<dbReference type="EMBL" id="QJVJ01000001">
    <property type="protein sequence ID" value="PYI57045.1"/>
    <property type="molecule type" value="Genomic_DNA"/>
</dbReference>
<dbReference type="RefSeq" id="WP_110838086.1">
    <property type="nucleotide sequence ID" value="NZ_QJVJ01000001.1"/>
</dbReference>
<dbReference type="AlphaFoldDB" id="A0A2V5KBV5"/>
<evidence type="ECO:0000259" key="4">
    <source>
        <dbReference type="SMART" id="SM00482"/>
    </source>
</evidence>
<protein>
    <recommendedName>
        <fullName evidence="1">DNA-directed DNA polymerase</fullName>
        <ecNumber evidence="1">2.7.7.7</ecNumber>
    </recommendedName>
</protein>
<dbReference type="SUPFAM" id="SSF56672">
    <property type="entry name" value="DNA/RNA polymerases"/>
    <property type="match status" value="1"/>
</dbReference>
<accession>A0A2V5KBV5</accession>
<dbReference type="InterPro" id="IPR002298">
    <property type="entry name" value="DNA_polymerase_A"/>
</dbReference>
<evidence type="ECO:0000256" key="2">
    <source>
        <dbReference type="ARBA" id="ARBA00022705"/>
    </source>
</evidence>
<keyword evidence="2" id="KW-0235">DNA replication</keyword>
<dbReference type="EC" id="2.7.7.7" evidence="1"/>
<reference evidence="5 6" key="1">
    <citation type="submission" date="2018-05" db="EMBL/GenBank/DDBJ databases">
        <title>Paenibacillus flagellatus sp. nov., isolated from selenium mineral soil.</title>
        <authorList>
            <person name="Dai X."/>
        </authorList>
    </citation>
    <scope>NUCLEOTIDE SEQUENCE [LARGE SCALE GENOMIC DNA]</scope>
    <source>
        <strain evidence="5 6">DXL2</strain>
    </source>
</reference>